<dbReference type="InterPro" id="IPR016181">
    <property type="entry name" value="Acyl_CoA_acyltransferase"/>
</dbReference>
<evidence type="ECO:0008006" key="3">
    <source>
        <dbReference type="Google" id="ProtNLM"/>
    </source>
</evidence>
<organism evidence="2">
    <name type="scientific">uncultured Caudovirales phage</name>
    <dbReference type="NCBI Taxonomy" id="2100421"/>
    <lineage>
        <taxon>Viruses</taxon>
        <taxon>Duplodnaviria</taxon>
        <taxon>Heunggongvirae</taxon>
        <taxon>Uroviricota</taxon>
        <taxon>Caudoviricetes</taxon>
        <taxon>Peduoviridae</taxon>
        <taxon>Maltschvirus</taxon>
        <taxon>Maltschvirus maltsch</taxon>
    </lineage>
</organism>
<evidence type="ECO:0000256" key="1">
    <source>
        <dbReference type="SAM" id="Phobius"/>
    </source>
</evidence>
<sequence length="155" mass="17879">MELEYSTEDLSPELIQAMDKIIADYYAWSVPRGLNNGIPVYNFDWEVFYKAEQLGLLIVTTVRGLSVLLGFTIYLVVQAPHHDNVIMAECDSIFIAVGEQGQDIGKKLLHYTTDVLKSRGVKWMTNRYRTRTEAKPMFEDLGFTVWETVYMKELN</sequence>
<keyword evidence="1" id="KW-0472">Membrane</keyword>
<proteinExistence type="predicted"/>
<protein>
    <recommendedName>
        <fullName evidence="3">NAT_SF domain containing protein</fullName>
    </recommendedName>
</protein>
<keyword evidence="1" id="KW-0812">Transmembrane</keyword>
<keyword evidence="1" id="KW-1133">Transmembrane helix</keyword>
<reference evidence="2" key="1">
    <citation type="submission" date="2020-04" db="EMBL/GenBank/DDBJ databases">
        <authorList>
            <person name="Chiriac C."/>
            <person name="Salcher M."/>
            <person name="Ghai R."/>
            <person name="Kavagutti S V."/>
        </authorList>
    </citation>
    <scope>NUCLEOTIDE SEQUENCE</scope>
</reference>
<feature type="transmembrane region" description="Helical" evidence="1">
    <location>
        <begin position="54"/>
        <end position="77"/>
    </location>
</feature>
<name>A0A6J5P876_9CAUD</name>
<dbReference type="SUPFAM" id="SSF55729">
    <property type="entry name" value="Acyl-CoA N-acyltransferases (Nat)"/>
    <property type="match status" value="1"/>
</dbReference>
<dbReference type="Gene3D" id="3.40.630.30">
    <property type="match status" value="1"/>
</dbReference>
<gene>
    <name evidence="2" type="ORF">UFOVP810_55</name>
</gene>
<evidence type="ECO:0000313" key="2">
    <source>
        <dbReference type="EMBL" id="CAB4163764.1"/>
    </source>
</evidence>
<dbReference type="EMBL" id="LR796744">
    <property type="protein sequence ID" value="CAB4163764.1"/>
    <property type="molecule type" value="Genomic_DNA"/>
</dbReference>
<accession>A0A6J5P876</accession>